<reference evidence="1 2" key="1">
    <citation type="journal article" date="2020" name="Cell">
        <title>Large-Scale Comparative Analyses of Tick Genomes Elucidate Their Genetic Diversity and Vector Capacities.</title>
        <authorList>
            <consortium name="Tick Genome and Microbiome Consortium (TIGMIC)"/>
            <person name="Jia N."/>
            <person name="Wang J."/>
            <person name="Shi W."/>
            <person name="Du L."/>
            <person name="Sun Y."/>
            <person name="Zhan W."/>
            <person name="Jiang J.F."/>
            <person name="Wang Q."/>
            <person name="Zhang B."/>
            <person name="Ji P."/>
            <person name="Bell-Sakyi L."/>
            <person name="Cui X.M."/>
            <person name="Yuan T.T."/>
            <person name="Jiang B.G."/>
            <person name="Yang W.F."/>
            <person name="Lam T.T."/>
            <person name="Chang Q.C."/>
            <person name="Ding S.J."/>
            <person name="Wang X.J."/>
            <person name="Zhu J.G."/>
            <person name="Ruan X.D."/>
            <person name="Zhao L."/>
            <person name="Wei J.T."/>
            <person name="Ye R.Z."/>
            <person name="Que T.C."/>
            <person name="Du C.H."/>
            <person name="Zhou Y.H."/>
            <person name="Cheng J.X."/>
            <person name="Dai P.F."/>
            <person name="Guo W.B."/>
            <person name="Han X.H."/>
            <person name="Huang E.J."/>
            <person name="Li L.F."/>
            <person name="Wei W."/>
            <person name="Gao Y.C."/>
            <person name="Liu J.Z."/>
            <person name="Shao H.Z."/>
            <person name="Wang X."/>
            <person name="Wang C.C."/>
            <person name="Yang T.C."/>
            <person name="Huo Q.B."/>
            <person name="Li W."/>
            <person name="Chen H.Y."/>
            <person name="Chen S.E."/>
            <person name="Zhou L.G."/>
            <person name="Ni X.B."/>
            <person name="Tian J.H."/>
            <person name="Sheng Y."/>
            <person name="Liu T."/>
            <person name="Pan Y.S."/>
            <person name="Xia L.Y."/>
            <person name="Li J."/>
            <person name="Zhao F."/>
            <person name="Cao W.C."/>
        </authorList>
    </citation>
    <scope>NUCLEOTIDE SEQUENCE [LARGE SCALE GENOMIC DNA]</scope>
    <source>
        <strain evidence="1">Iper-2018</strain>
    </source>
</reference>
<keyword evidence="2" id="KW-1185">Reference proteome</keyword>
<evidence type="ECO:0000313" key="1">
    <source>
        <dbReference type="EMBL" id="KAG0415013.1"/>
    </source>
</evidence>
<sequence length="218" mass="24165">MTCARLQAQVSKLYPAAPKWTFSGVSTAHAQQQQTGVRHFWWRFASASRQSAAIAAIATAEGREAVAHFHQRQQTESRIKFLPVSLCKSSPDEAPVVDSGDPTKQCGRLAVAAIRLLPPVEQQETDTMAEVVDNSEDQCTPSADTANDMCVAEDCDAATPLRDIHQRRLVESRIVELERQLQAEKLRTQAQSQMIMKLEEKMSEIKVTTLSLANIMDT</sequence>
<dbReference type="Proteomes" id="UP000805193">
    <property type="component" value="Unassembled WGS sequence"/>
</dbReference>
<protein>
    <submittedName>
        <fullName evidence="1">Uncharacterized protein</fullName>
    </submittedName>
</protein>
<evidence type="ECO:0000313" key="2">
    <source>
        <dbReference type="Proteomes" id="UP000805193"/>
    </source>
</evidence>
<gene>
    <name evidence="1" type="ORF">HPB47_007818</name>
</gene>
<proteinExistence type="predicted"/>
<comment type="caution">
    <text evidence="1">The sequence shown here is derived from an EMBL/GenBank/DDBJ whole genome shotgun (WGS) entry which is preliminary data.</text>
</comment>
<dbReference type="EMBL" id="JABSTQ010011121">
    <property type="protein sequence ID" value="KAG0415013.1"/>
    <property type="molecule type" value="Genomic_DNA"/>
</dbReference>
<organism evidence="1 2">
    <name type="scientific">Ixodes persulcatus</name>
    <name type="common">Taiga tick</name>
    <dbReference type="NCBI Taxonomy" id="34615"/>
    <lineage>
        <taxon>Eukaryota</taxon>
        <taxon>Metazoa</taxon>
        <taxon>Ecdysozoa</taxon>
        <taxon>Arthropoda</taxon>
        <taxon>Chelicerata</taxon>
        <taxon>Arachnida</taxon>
        <taxon>Acari</taxon>
        <taxon>Parasitiformes</taxon>
        <taxon>Ixodida</taxon>
        <taxon>Ixodoidea</taxon>
        <taxon>Ixodidae</taxon>
        <taxon>Ixodinae</taxon>
        <taxon>Ixodes</taxon>
    </lineage>
</organism>
<accession>A0AC60P797</accession>
<name>A0AC60P797_IXOPE</name>